<feature type="compositionally biased region" description="Polar residues" evidence="1">
    <location>
        <begin position="382"/>
        <end position="398"/>
    </location>
</feature>
<keyword evidence="2" id="KW-0812">Transmembrane</keyword>
<evidence type="ECO:0000256" key="1">
    <source>
        <dbReference type="SAM" id="MobiDB-lite"/>
    </source>
</evidence>
<feature type="region of interest" description="Disordered" evidence="1">
    <location>
        <begin position="357"/>
        <end position="398"/>
    </location>
</feature>
<gene>
    <name evidence="3" type="ORF">LDAN0321_LOCUS1347</name>
</gene>
<feature type="transmembrane region" description="Helical" evidence="2">
    <location>
        <begin position="159"/>
        <end position="176"/>
    </location>
</feature>
<reference evidence="3" key="1">
    <citation type="submission" date="2021-01" db="EMBL/GenBank/DDBJ databases">
        <authorList>
            <person name="Corre E."/>
            <person name="Pelletier E."/>
            <person name="Niang G."/>
            <person name="Scheremetjew M."/>
            <person name="Finn R."/>
            <person name="Kale V."/>
            <person name="Holt S."/>
            <person name="Cochrane G."/>
            <person name="Meng A."/>
            <person name="Brown T."/>
            <person name="Cohen L."/>
        </authorList>
    </citation>
    <scope>NUCLEOTIDE SEQUENCE</scope>
    <source>
        <strain evidence="3">B650</strain>
    </source>
</reference>
<feature type="transmembrane region" description="Helical" evidence="2">
    <location>
        <begin position="130"/>
        <end position="147"/>
    </location>
</feature>
<organism evidence="3">
    <name type="scientific">Leptocylindrus danicus</name>
    <dbReference type="NCBI Taxonomy" id="163516"/>
    <lineage>
        <taxon>Eukaryota</taxon>
        <taxon>Sar</taxon>
        <taxon>Stramenopiles</taxon>
        <taxon>Ochrophyta</taxon>
        <taxon>Bacillariophyta</taxon>
        <taxon>Coscinodiscophyceae</taxon>
        <taxon>Chaetocerotophycidae</taxon>
        <taxon>Leptocylindrales</taxon>
        <taxon>Leptocylindraceae</taxon>
        <taxon>Leptocylindrus</taxon>
    </lineage>
</organism>
<dbReference type="GO" id="GO:0005886">
    <property type="term" value="C:plasma membrane"/>
    <property type="evidence" value="ECO:0007669"/>
    <property type="project" value="TreeGrafter"/>
</dbReference>
<feature type="transmembrane region" description="Helical" evidence="2">
    <location>
        <begin position="26"/>
        <end position="45"/>
    </location>
</feature>
<accession>A0A7S2JUG5</accession>
<feature type="transmembrane region" description="Helical" evidence="2">
    <location>
        <begin position="92"/>
        <end position="110"/>
    </location>
</feature>
<keyword evidence="2" id="KW-0472">Membrane</keyword>
<name>A0A7S2JUG5_9STRA</name>
<dbReference type="PANTHER" id="PTHR12741:SF48">
    <property type="entry name" value="1,3-BETA-GLUCAN SYNTHASE COMPONENT FKS1-RELATED"/>
    <property type="match status" value="1"/>
</dbReference>
<evidence type="ECO:0000313" key="3">
    <source>
        <dbReference type="EMBL" id="CAD9557919.1"/>
    </source>
</evidence>
<dbReference type="GO" id="GO:0046527">
    <property type="term" value="F:glucosyltransferase activity"/>
    <property type="evidence" value="ECO:0007669"/>
    <property type="project" value="TreeGrafter"/>
</dbReference>
<dbReference type="PANTHER" id="PTHR12741">
    <property type="entry name" value="LYST-INTERACTING PROTEIN LIP5 DOPAMINE RESPONSIVE PROTEIN DRG-1"/>
    <property type="match status" value="1"/>
</dbReference>
<feature type="transmembrane region" description="Helical" evidence="2">
    <location>
        <begin position="188"/>
        <end position="204"/>
    </location>
</feature>
<sequence length="398" mass="44345">MEISAALLIMGFYTDAGQYFGRTWSLWLAAISFLASPFWFNPLTFDWKTVTSDYSLYTKWIRGTTGGAGKSWSVWWSEENSYYSKLPVSSKLLFIIKTLVYYCIADGIRRSDLFDVDTSLSKPFVSVSKVAIFLVVLFILSRIFVATERDMSYPIRRSLGAILSLGMAVSVVTVFIEDPNCIRYSLAAYYYIGSIALLGLLFGFKFVKHVYLVHDLVVGHILFLPLFVLAALQIPNYIQTWLLYHNALSGDVVVDDILRYAKKSMKSDGSGDDDLKEQVAELKKLVQRQEEMLRSGGGFQRTNSFQSFGSSSRNESTDAIATLISQDGREPIKPSLSNTKRVMSMSGMDVWGDMALGNESGGESTVITHPSPTVSQVPTSSANVSDFSFSQPDTMPPR</sequence>
<dbReference type="AlphaFoldDB" id="A0A7S2JUG5"/>
<keyword evidence="2" id="KW-1133">Transmembrane helix</keyword>
<feature type="transmembrane region" description="Helical" evidence="2">
    <location>
        <begin position="216"/>
        <end position="234"/>
    </location>
</feature>
<proteinExistence type="predicted"/>
<protein>
    <submittedName>
        <fullName evidence="3">Uncharacterized protein</fullName>
    </submittedName>
</protein>
<dbReference type="EMBL" id="HBGY01002004">
    <property type="protein sequence ID" value="CAD9557919.1"/>
    <property type="molecule type" value="Transcribed_RNA"/>
</dbReference>
<feature type="compositionally biased region" description="Low complexity" evidence="1">
    <location>
        <begin position="370"/>
        <end position="381"/>
    </location>
</feature>
<evidence type="ECO:0000256" key="2">
    <source>
        <dbReference type="SAM" id="Phobius"/>
    </source>
</evidence>